<feature type="chain" id="PRO_5016349012" description="Lipoprotein" evidence="1">
    <location>
        <begin position="21"/>
        <end position="201"/>
    </location>
</feature>
<feature type="signal peptide" evidence="1">
    <location>
        <begin position="1"/>
        <end position="20"/>
    </location>
</feature>
<dbReference type="OrthoDB" id="5623795at2"/>
<keyword evidence="3" id="KW-1185">Reference proteome</keyword>
<dbReference type="EMBL" id="QGKM01000074">
    <property type="protein sequence ID" value="PWQ92896.1"/>
    <property type="molecule type" value="Genomic_DNA"/>
</dbReference>
<evidence type="ECO:0000313" key="2">
    <source>
        <dbReference type="EMBL" id="PWQ92896.1"/>
    </source>
</evidence>
<accession>A0A317C2J4</accession>
<comment type="caution">
    <text evidence="2">The sequence shown here is derived from an EMBL/GenBank/DDBJ whole genome shotgun (WGS) entry which is preliminary data.</text>
</comment>
<dbReference type="RefSeq" id="WP_146203527.1">
    <property type="nucleotide sequence ID" value="NZ_QGKM01000074.1"/>
</dbReference>
<dbReference type="Proteomes" id="UP000245539">
    <property type="component" value="Unassembled WGS sequence"/>
</dbReference>
<evidence type="ECO:0008006" key="4">
    <source>
        <dbReference type="Google" id="ProtNLM"/>
    </source>
</evidence>
<evidence type="ECO:0000313" key="3">
    <source>
        <dbReference type="Proteomes" id="UP000245539"/>
    </source>
</evidence>
<proteinExistence type="predicted"/>
<dbReference type="PROSITE" id="PS51257">
    <property type="entry name" value="PROKAR_LIPOPROTEIN"/>
    <property type="match status" value="1"/>
</dbReference>
<reference evidence="2 3" key="1">
    <citation type="submission" date="2018-05" db="EMBL/GenBank/DDBJ databases">
        <title>Leucothrix arctica sp. nov., isolated from Arctic seawater.</title>
        <authorList>
            <person name="Choi A."/>
            <person name="Baek K."/>
        </authorList>
    </citation>
    <scope>NUCLEOTIDE SEQUENCE [LARGE SCALE GENOMIC DNA]</scope>
    <source>
        <strain evidence="2 3">JCM 18388</strain>
    </source>
</reference>
<evidence type="ECO:0000256" key="1">
    <source>
        <dbReference type="SAM" id="SignalP"/>
    </source>
</evidence>
<name>A0A317C2J4_9GAMM</name>
<dbReference type="AlphaFoldDB" id="A0A317C2J4"/>
<keyword evidence="1" id="KW-0732">Signal</keyword>
<sequence length="201" mass="21896">MKAYSLPSLAMTAMCTLFLAGCGGQEDASPSASKAAPANSDSLSIFLTLHKQFCEKDFQNRDSLVKALEADSRFRPAPGFMGVFETKVDGISYAVSPEIDGCTTDVMVKNNATGKVLFSYDEMNQALLKSGYRVVGEESSRKDMGSDNQEVTILEKTFVSPKGETTNLDYPADRPDKYYMTLFAKKFSSAPTPSSLSLNKQ</sequence>
<gene>
    <name evidence="2" type="ORF">DKW60_18845</name>
</gene>
<protein>
    <recommendedName>
        <fullName evidence="4">Lipoprotein</fullName>
    </recommendedName>
</protein>
<organism evidence="2 3">
    <name type="scientific">Leucothrix pacifica</name>
    <dbReference type="NCBI Taxonomy" id="1247513"/>
    <lineage>
        <taxon>Bacteria</taxon>
        <taxon>Pseudomonadati</taxon>
        <taxon>Pseudomonadota</taxon>
        <taxon>Gammaproteobacteria</taxon>
        <taxon>Thiotrichales</taxon>
        <taxon>Thiotrichaceae</taxon>
        <taxon>Leucothrix</taxon>
    </lineage>
</organism>